<feature type="domain" description="CSC1/OSCA1-like 7TM region" evidence="2">
    <location>
        <begin position="16"/>
        <end position="292"/>
    </location>
</feature>
<dbReference type="PANTHER" id="PTHR13018:SF5">
    <property type="entry name" value="RE44586P"/>
    <property type="match status" value="1"/>
</dbReference>
<keyword evidence="1" id="KW-0472">Membrane</keyword>
<proteinExistence type="predicted"/>
<dbReference type="Proteomes" id="UP000218209">
    <property type="component" value="Unassembled WGS sequence"/>
</dbReference>
<evidence type="ECO:0000313" key="3">
    <source>
        <dbReference type="EMBL" id="OSX68294.1"/>
    </source>
</evidence>
<keyword evidence="1" id="KW-0812">Transmembrane</keyword>
<dbReference type="GO" id="GO:0005886">
    <property type="term" value="C:plasma membrane"/>
    <property type="evidence" value="ECO:0007669"/>
    <property type="project" value="TreeGrafter"/>
</dbReference>
<protein>
    <recommendedName>
        <fullName evidence="2">CSC1/OSCA1-like 7TM region domain-containing protein</fullName>
    </recommendedName>
</protein>
<reference evidence="3 4" key="1">
    <citation type="submission" date="2017-03" db="EMBL/GenBank/DDBJ databases">
        <title>WGS assembly of Porphyra umbilicalis.</title>
        <authorList>
            <person name="Brawley S.H."/>
            <person name="Blouin N.A."/>
            <person name="Ficko-Blean E."/>
            <person name="Wheeler G.L."/>
            <person name="Lohr M."/>
            <person name="Goodson H.V."/>
            <person name="Jenkins J.W."/>
            <person name="Blaby-Haas C.E."/>
            <person name="Helliwell K.E."/>
            <person name="Chan C."/>
            <person name="Marriage T."/>
            <person name="Bhattacharya D."/>
            <person name="Klein A.S."/>
            <person name="Badis Y."/>
            <person name="Brodie J."/>
            <person name="Cao Y."/>
            <person name="Collen J."/>
            <person name="Dittami S.M."/>
            <person name="Gachon C.M."/>
            <person name="Green B.R."/>
            <person name="Karpowicz S."/>
            <person name="Kim J.W."/>
            <person name="Kudahl U."/>
            <person name="Lin S."/>
            <person name="Michel G."/>
            <person name="Mittag M."/>
            <person name="Olson B.J."/>
            <person name="Pangilinan J."/>
            <person name="Peng Y."/>
            <person name="Qiu H."/>
            <person name="Shu S."/>
            <person name="Singer J.T."/>
            <person name="Smith A.G."/>
            <person name="Sprecher B.N."/>
            <person name="Wagner V."/>
            <person name="Wang W."/>
            <person name="Wang Z.-Y."/>
            <person name="Yan J."/>
            <person name="Yarish C."/>
            <person name="Zoeuner-Riek S."/>
            <person name="Zhuang Y."/>
            <person name="Zou Y."/>
            <person name="Lindquist E.A."/>
            <person name="Grimwood J."/>
            <person name="Barry K."/>
            <person name="Rokhsar D.S."/>
            <person name="Schmutz J."/>
            <person name="Stiller J.W."/>
            <person name="Grossman A.R."/>
            <person name="Prochnik S.E."/>
        </authorList>
    </citation>
    <scope>NUCLEOTIDE SEQUENCE [LARGE SCALE GENOMIC DNA]</scope>
    <source>
        <strain evidence="3">4086291</strain>
    </source>
</reference>
<evidence type="ECO:0000259" key="2">
    <source>
        <dbReference type="Pfam" id="PF02714"/>
    </source>
</evidence>
<keyword evidence="4" id="KW-1185">Reference proteome</keyword>
<dbReference type="AlphaFoldDB" id="A0A1X6NI49"/>
<accession>A0A1X6NI49</accession>
<evidence type="ECO:0000313" key="4">
    <source>
        <dbReference type="Proteomes" id="UP000218209"/>
    </source>
</evidence>
<feature type="transmembrane region" description="Helical" evidence="1">
    <location>
        <begin position="20"/>
        <end position="41"/>
    </location>
</feature>
<evidence type="ECO:0000256" key="1">
    <source>
        <dbReference type="SAM" id="Phobius"/>
    </source>
</evidence>
<dbReference type="GO" id="GO:0005227">
    <property type="term" value="F:calcium-activated cation channel activity"/>
    <property type="evidence" value="ECO:0007669"/>
    <property type="project" value="InterPro"/>
</dbReference>
<dbReference type="PANTHER" id="PTHR13018">
    <property type="entry name" value="PROBABLE MEMBRANE PROTEIN DUF221-RELATED"/>
    <property type="match status" value="1"/>
</dbReference>
<keyword evidence="1" id="KW-1133">Transmembrane helix</keyword>
<dbReference type="InterPro" id="IPR045122">
    <property type="entry name" value="Csc1-like"/>
</dbReference>
<feature type="transmembrane region" description="Helical" evidence="1">
    <location>
        <begin position="302"/>
        <end position="319"/>
    </location>
</feature>
<sequence>VHWTKLSVPPAQVLPRRLLSLGAAAGLTLFWVAPLTAITGLANARALASVPGLHWLSSAVAVAPAAAAVVEGLLPPLLLSAFVRVVPLLLRAAVNVRRLRSRASVDARVVTWLFHFHTTSFLFVLLAGSVASNVKVFLSQPPLVWLGLFASAVARQGLFFLQYVLAHALWFTPPELLGAWRLAARAVRRAAAGAPTARATAAADAADAAPDFHTLYPGAMVVSLIGLVYSTITPALLPACAAFHGAAYVASGYHLTYAASAGPGDAGGVLFPRAAAGVGVALLVKHATMAGMYGTLQWTPGGVASVALLCATGAYLSWLRRRFRATATHGAAAYGAAVDRRRLAATRRRLAAAGAAADGGRGAPRRRRWRR</sequence>
<dbReference type="EMBL" id="KV920772">
    <property type="protein sequence ID" value="OSX68294.1"/>
    <property type="molecule type" value="Genomic_DNA"/>
</dbReference>
<feature type="non-terminal residue" evidence="3">
    <location>
        <position position="1"/>
    </location>
</feature>
<feature type="non-terminal residue" evidence="3">
    <location>
        <position position="371"/>
    </location>
</feature>
<organism evidence="3 4">
    <name type="scientific">Porphyra umbilicalis</name>
    <name type="common">Purple laver</name>
    <name type="synonym">Red alga</name>
    <dbReference type="NCBI Taxonomy" id="2786"/>
    <lineage>
        <taxon>Eukaryota</taxon>
        <taxon>Rhodophyta</taxon>
        <taxon>Bangiophyceae</taxon>
        <taxon>Bangiales</taxon>
        <taxon>Bangiaceae</taxon>
        <taxon>Porphyra</taxon>
    </lineage>
</organism>
<feature type="transmembrane region" description="Helical" evidence="1">
    <location>
        <begin position="109"/>
        <end position="131"/>
    </location>
</feature>
<dbReference type="InterPro" id="IPR003864">
    <property type="entry name" value="CSC1/OSCA1-like_7TM"/>
</dbReference>
<name>A0A1X6NI49_PORUM</name>
<gene>
    <name evidence="3" type="ORF">BU14_3063s0001</name>
</gene>
<dbReference type="Pfam" id="PF02714">
    <property type="entry name" value="RSN1_7TM"/>
    <property type="match status" value="1"/>
</dbReference>
<feature type="transmembrane region" description="Helical" evidence="1">
    <location>
        <begin position="76"/>
        <end position="97"/>
    </location>
</feature>